<dbReference type="Proteomes" id="UP001160148">
    <property type="component" value="Unassembled WGS sequence"/>
</dbReference>
<organism evidence="3 4">
    <name type="scientific">Macrosiphum euphorbiae</name>
    <name type="common">potato aphid</name>
    <dbReference type="NCBI Taxonomy" id="13131"/>
    <lineage>
        <taxon>Eukaryota</taxon>
        <taxon>Metazoa</taxon>
        <taxon>Ecdysozoa</taxon>
        <taxon>Arthropoda</taxon>
        <taxon>Hexapoda</taxon>
        <taxon>Insecta</taxon>
        <taxon>Pterygota</taxon>
        <taxon>Neoptera</taxon>
        <taxon>Paraneoptera</taxon>
        <taxon>Hemiptera</taxon>
        <taxon>Sternorrhyncha</taxon>
        <taxon>Aphidomorpha</taxon>
        <taxon>Aphidoidea</taxon>
        <taxon>Aphididae</taxon>
        <taxon>Macrosiphini</taxon>
        <taxon>Macrosiphum</taxon>
    </lineage>
</organism>
<dbReference type="AlphaFoldDB" id="A0AAV0VP35"/>
<dbReference type="SMART" id="SM01126">
    <property type="entry name" value="DDE_Tnp_IS1595"/>
    <property type="match status" value="1"/>
</dbReference>
<comment type="caution">
    <text evidence="3">The sequence shown here is derived from an EMBL/GenBank/DDBJ whole genome shotgun (WGS) entry which is preliminary data.</text>
</comment>
<evidence type="ECO:0000313" key="3">
    <source>
        <dbReference type="EMBL" id="CAI6345379.1"/>
    </source>
</evidence>
<dbReference type="InterPro" id="IPR024445">
    <property type="entry name" value="Tnp_ISXO2-like"/>
</dbReference>
<dbReference type="Pfam" id="PF12762">
    <property type="entry name" value="DDE_Tnp_IS1595"/>
    <property type="match status" value="1"/>
</dbReference>
<feature type="domain" description="ISXO2-like transposase" evidence="2">
    <location>
        <begin position="33"/>
        <end position="174"/>
    </location>
</feature>
<dbReference type="InterPro" id="IPR053164">
    <property type="entry name" value="IS1016-like_transposase"/>
</dbReference>
<feature type="compositionally biased region" description="Acidic residues" evidence="1">
    <location>
        <begin position="208"/>
        <end position="228"/>
    </location>
</feature>
<proteinExistence type="predicted"/>
<keyword evidence="4" id="KW-1185">Reference proteome</keyword>
<gene>
    <name evidence="3" type="ORF">MEUPH1_LOCUS2405</name>
</gene>
<dbReference type="EMBL" id="CARXXK010000001">
    <property type="protein sequence ID" value="CAI6345379.1"/>
    <property type="molecule type" value="Genomic_DNA"/>
</dbReference>
<evidence type="ECO:0000256" key="1">
    <source>
        <dbReference type="SAM" id="MobiDB-lite"/>
    </source>
</evidence>
<evidence type="ECO:0000313" key="4">
    <source>
        <dbReference type="Proteomes" id="UP001160148"/>
    </source>
</evidence>
<dbReference type="NCBIfam" id="NF033547">
    <property type="entry name" value="transpos_IS1595"/>
    <property type="match status" value="1"/>
</dbReference>
<accession>A0AAV0VP35</accession>
<reference evidence="3 4" key="1">
    <citation type="submission" date="2023-01" db="EMBL/GenBank/DDBJ databases">
        <authorList>
            <person name="Whitehead M."/>
        </authorList>
    </citation>
    <scope>NUCLEOTIDE SEQUENCE [LARGE SCALE GENOMIC DNA]</scope>
</reference>
<evidence type="ECO:0000259" key="2">
    <source>
        <dbReference type="SMART" id="SM01126"/>
    </source>
</evidence>
<dbReference type="PANTHER" id="PTHR47163">
    <property type="entry name" value="DDE_TNP_IS1595 DOMAIN-CONTAINING PROTEIN"/>
    <property type="match status" value="1"/>
</dbReference>
<feature type="region of interest" description="Disordered" evidence="1">
    <location>
        <begin position="205"/>
        <end position="236"/>
    </location>
</feature>
<name>A0AAV0VP35_9HEMI</name>
<dbReference type="PANTHER" id="PTHR47163:SF2">
    <property type="entry name" value="SI:DKEY-17M8.2"/>
    <property type="match status" value="1"/>
</dbReference>
<protein>
    <recommendedName>
        <fullName evidence="2">ISXO2-like transposase domain-containing protein</fullName>
    </recommendedName>
</protein>
<sequence length="236" mass="27185">MKVQLRFSNQVLTDWSSFCREVSYDAMVVRKVKLGGCGRTVEIDESKFGRRKHHRGHRVEGQWVFGGYERETGNCFMIPVENRTAETLLAIIKDWIKPGTTIISDCWRAYNTLNNEGYQHLTVNHSLHFKDPETGVHSNTIESSWRHSKASMSNYCRKKAFYAGYLAKFMFTKHCRSHNLDPTAEFFKHAGILYDANNKDNMIFNDGDYGDDDDDSDDDDDGNDDGEKDVDNNDDK</sequence>